<dbReference type="PROSITE" id="PS51707">
    <property type="entry name" value="CYTH"/>
    <property type="match status" value="1"/>
</dbReference>
<dbReference type="SMART" id="SM01118">
    <property type="entry name" value="CYTH"/>
    <property type="match status" value="1"/>
</dbReference>
<dbReference type="SMART" id="SM00880">
    <property type="entry name" value="CHAD"/>
    <property type="match status" value="1"/>
</dbReference>
<evidence type="ECO:0000259" key="2">
    <source>
        <dbReference type="PROSITE" id="PS51707"/>
    </source>
</evidence>
<sequence length="546" mass="59754">MATHHLEVEQKFELADVNSEVPSVEWSFKRWSVSEPVTEQLDATYYDTPSGNLGRHKVALRRRLGGYDQGWHIKFDAAGQRHEVTFDLLSNRSAMPAAVRKFVQVPALGEELEPRVSLKTQRTRTVILDRAGEQLAEICDDQVQALDYATGQERAWHEWEVELLGQTAQDRKLTEALFADVARQLQAVGAVPSQSPAKIARALGQDAEFEARRMGGKAKGQGKKSAKKKKKALTAEFPRVPSSAELLTRVLASQTQRLAQADLLVAAGAPDATHQGRIVARQLRSVLKYMALPYARSGFAPALKDMMQGLKTYARQLETHRNGELVHPMAQQVLQAHPMLGESSGAAFGAVMEHQQADAAAQARRYLASAGRLELQLALESLLADVTLAVELPLNSENYVNKVAKRLRKNLVKQGERAVATWPEQAADFAAGTAFDEGLHDVRKAAKAVRYCLFAAADAGLPLIGPQAKLVARAKAVQAELGELTDELTMGDWLLGLRAQANELGLDPFAVGYLLGRSELLAMGLRMTAFDALPRALKKVKGIKLT</sequence>
<dbReference type="InterPro" id="IPR033469">
    <property type="entry name" value="CYTH-like_dom_sf"/>
</dbReference>
<dbReference type="OrthoDB" id="9777271at2"/>
<feature type="compositionally biased region" description="Basic residues" evidence="1">
    <location>
        <begin position="214"/>
        <end position="232"/>
    </location>
</feature>
<dbReference type="Proteomes" id="UP000297951">
    <property type="component" value="Unassembled WGS sequence"/>
</dbReference>
<gene>
    <name evidence="4" type="ORF">E4U03_08945</name>
</gene>
<reference evidence="4 5" key="1">
    <citation type="submission" date="2019-03" db="EMBL/GenBank/DDBJ databases">
        <title>Diversity of the mouse oral microbiome.</title>
        <authorList>
            <person name="Joseph S."/>
            <person name="Aduse-Opoku J."/>
            <person name="Curtis M."/>
            <person name="Wade W."/>
            <person name="Hashim A."/>
        </authorList>
    </citation>
    <scope>NUCLEOTIDE SEQUENCE [LARGE SCALE GENOMIC DNA]</scope>
    <source>
        <strain evidence="5">irhom_31</strain>
    </source>
</reference>
<dbReference type="PANTHER" id="PTHR39339">
    <property type="entry name" value="SLR1444 PROTEIN"/>
    <property type="match status" value="1"/>
</dbReference>
<dbReference type="RefSeq" id="WP_135013202.1">
    <property type="nucleotide sequence ID" value="NZ_JADGLK010000032.1"/>
</dbReference>
<proteinExistence type="predicted"/>
<dbReference type="Gene3D" id="2.40.320.10">
    <property type="entry name" value="Hypothetical Protein Pfu-838710-001"/>
    <property type="match status" value="1"/>
</dbReference>
<dbReference type="InterPro" id="IPR038186">
    <property type="entry name" value="CHAD_dom_sf"/>
</dbReference>
<dbReference type="PROSITE" id="PS51708">
    <property type="entry name" value="CHAD"/>
    <property type="match status" value="1"/>
</dbReference>
<evidence type="ECO:0000313" key="5">
    <source>
        <dbReference type="Proteomes" id="UP000297951"/>
    </source>
</evidence>
<evidence type="ECO:0000313" key="4">
    <source>
        <dbReference type="EMBL" id="TFU21437.1"/>
    </source>
</evidence>
<protein>
    <submittedName>
        <fullName evidence="4">CYTH and CHAD domain-containing protein</fullName>
    </submittedName>
</protein>
<accession>A0A4Y9F1X7</accession>
<feature type="domain" description="CYTH" evidence="2">
    <location>
        <begin position="5"/>
        <end position="209"/>
    </location>
</feature>
<evidence type="ECO:0000259" key="3">
    <source>
        <dbReference type="PROSITE" id="PS51708"/>
    </source>
</evidence>
<dbReference type="AlphaFoldDB" id="A0A4Y9F1X7"/>
<dbReference type="Pfam" id="PF01928">
    <property type="entry name" value="CYTH"/>
    <property type="match status" value="1"/>
</dbReference>
<dbReference type="SUPFAM" id="SSF55154">
    <property type="entry name" value="CYTH-like phosphatases"/>
    <property type="match status" value="1"/>
</dbReference>
<dbReference type="InterPro" id="IPR007899">
    <property type="entry name" value="CHAD_dom"/>
</dbReference>
<dbReference type="Gene3D" id="1.40.20.10">
    <property type="entry name" value="CHAD domain"/>
    <property type="match status" value="1"/>
</dbReference>
<dbReference type="CDD" id="cd07374">
    <property type="entry name" value="CYTH-like_Pase"/>
    <property type="match status" value="1"/>
</dbReference>
<dbReference type="InterPro" id="IPR023577">
    <property type="entry name" value="CYTH_domain"/>
</dbReference>
<organism evidence="4 5">
    <name type="scientific">Rothia nasimurium</name>
    <dbReference type="NCBI Taxonomy" id="85336"/>
    <lineage>
        <taxon>Bacteria</taxon>
        <taxon>Bacillati</taxon>
        <taxon>Actinomycetota</taxon>
        <taxon>Actinomycetes</taxon>
        <taxon>Micrococcales</taxon>
        <taxon>Micrococcaceae</taxon>
        <taxon>Rothia</taxon>
    </lineage>
</organism>
<dbReference type="Pfam" id="PF05235">
    <property type="entry name" value="CHAD"/>
    <property type="match status" value="1"/>
</dbReference>
<evidence type="ECO:0000256" key="1">
    <source>
        <dbReference type="SAM" id="MobiDB-lite"/>
    </source>
</evidence>
<dbReference type="PANTHER" id="PTHR39339:SF1">
    <property type="entry name" value="CHAD DOMAIN-CONTAINING PROTEIN"/>
    <property type="match status" value="1"/>
</dbReference>
<feature type="region of interest" description="Disordered" evidence="1">
    <location>
        <begin position="213"/>
        <end position="232"/>
    </location>
</feature>
<name>A0A4Y9F1X7_9MICC</name>
<comment type="caution">
    <text evidence="4">The sequence shown here is derived from an EMBL/GenBank/DDBJ whole genome shotgun (WGS) entry which is preliminary data.</text>
</comment>
<dbReference type="EMBL" id="SPQC01000032">
    <property type="protein sequence ID" value="TFU21437.1"/>
    <property type="molecule type" value="Genomic_DNA"/>
</dbReference>
<feature type="domain" description="CHAD" evidence="3">
    <location>
        <begin position="240"/>
        <end position="538"/>
    </location>
</feature>